<keyword evidence="1" id="KW-0472">Membrane</keyword>
<feature type="transmembrane region" description="Helical" evidence="1">
    <location>
        <begin position="213"/>
        <end position="231"/>
    </location>
</feature>
<proteinExistence type="predicted"/>
<keyword evidence="1" id="KW-0812">Transmembrane</keyword>
<dbReference type="AlphaFoldDB" id="A0A0G1AX69"/>
<comment type="caution">
    <text evidence="2">The sequence shown here is derived from an EMBL/GenBank/DDBJ whole genome shotgun (WGS) entry which is preliminary data.</text>
</comment>
<feature type="transmembrane region" description="Helical" evidence="1">
    <location>
        <begin position="98"/>
        <end position="116"/>
    </location>
</feature>
<sequence>MKRAYLAIAVVLFSLLVWLPFVLKVQLPGWGMDFSEGTKILWQNFDGPNYLIVEKTWYSTEAIRTRFSNPLPVEYYPAHFPLYPAIISVFDTVLKGPTAMLLATLLGSVLCFLMLFKYLKEFGLSKNPLWLCLVFLVLPARWVALRSIGSPEPWFLFFIIASIFYFRKEKFWLAGLFGLLAQLTKSPAVILLGAYGLYALVESIRLKKIQFKYLPLLIQALAILALFWFYGVRTGDFWAYFNSGDNIHLFWPPFSIFAPKGQVWVGNFWLEDVIWTWLIFGIGVAKIWKKKMKIETYFAGLFFLSTLSVAHRDISRYILPIAPFVLIGWDKLIQKKEFKIVLAILLMTWL</sequence>
<accession>A0A0G1AX69</accession>
<evidence type="ECO:0000313" key="2">
    <source>
        <dbReference type="EMBL" id="KKS65559.1"/>
    </source>
</evidence>
<evidence type="ECO:0000256" key="1">
    <source>
        <dbReference type="SAM" id="Phobius"/>
    </source>
</evidence>
<dbReference type="Proteomes" id="UP000033848">
    <property type="component" value="Unassembled WGS sequence"/>
</dbReference>
<evidence type="ECO:0000313" key="3">
    <source>
        <dbReference type="Proteomes" id="UP000033848"/>
    </source>
</evidence>
<dbReference type="EMBL" id="LCED01000039">
    <property type="protein sequence ID" value="KKS65559.1"/>
    <property type="molecule type" value="Genomic_DNA"/>
</dbReference>
<reference evidence="2 3" key="1">
    <citation type="journal article" date="2015" name="Nature">
        <title>rRNA introns, odd ribosomes, and small enigmatic genomes across a large radiation of phyla.</title>
        <authorList>
            <person name="Brown C.T."/>
            <person name="Hug L.A."/>
            <person name="Thomas B.C."/>
            <person name="Sharon I."/>
            <person name="Castelle C.J."/>
            <person name="Singh A."/>
            <person name="Wilkins M.J."/>
            <person name="Williams K.H."/>
            <person name="Banfield J.F."/>
        </authorList>
    </citation>
    <scope>NUCLEOTIDE SEQUENCE [LARGE SCALE GENOMIC DNA]</scope>
</reference>
<keyword evidence="1" id="KW-1133">Transmembrane helix</keyword>
<evidence type="ECO:0008006" key="4">
    <source>
        <dbReference type="Google" id="ProtNLM"/>
    </source>
</evidence>
<protein>
    <recommendedName>
        <fullName evidence="4">Glycosyltransferase RgtA/B/C/D-like domain-containing protein</fullName>
    </recommendedName>
</protein>
<feature type="transmembrane region" description="Helical" evidence="1">
    <location>
        <begin position="268"/>
        <end position="287"/>
    </location>
</feature>
<feature type="transmembrane region" description="Helical" evidence="1">
    <location>
        <begin position="171"/>
        <end position="201"/>
    </location>
</feature>
<organism evidence="2 3">
    <name type="scientific">candidate division WWE3 bacterium GW2011_GWB1_42_6</name>
    <dbReference type="NCBI Taxonomy" id="1619115"/>
    <lineage>
        <taxon>Bacteria</taxon>
        <taxon>Katanobacteria</taxon>
    </lineage>
</organism>
<gene>
    <name evidence="2" type="ORF">UV35_C0039G0009</name>
</gene>
<name>A0A0G1AX69_UNCKA</name>